<comment type="subcellular location">
    <subcellularLocation>
        <location evidence="8">Nucleus</location>
    </subcellularLocation>
    <subcellularLocation>
        <location evidence="8">Mitochondrion</location>
    </subcellularLocation>
</comment>
<evidence type="ECO:0000256" key="1">
    <source>
        <dbReference type="ARBA" id="ARBA00008343"/>
    </source>
</evidence>
<accession>Q6CKW0</accession>
<dbReference type="PANTHER" id="PTHR43286">
    <property type="entry name" value="ENDONUCLEASE III-LIKE PROTEIN 1"/>
    <property type="match status" value="1"/>
</dbReference>
<proteinExistence type="inferred from homology"/>
<organism evidence="11 12">
    <name type="scientific">Kluyveromyces lactis (strain ATCC 8585 / CBS 2359 / DSM 70799 / NBRC 1267 / NRRL Y-1140 / WM37)</name>
    <name type="common">Yeast</name>
    <name type="synonym">Candida sphaerica</name>
    <dbReference type="NCBI Taxonomy" id="284590"/>
    <lineage>
        <taxon>Eukaryota</taxon>
        <taxon>Fungi</taxon>
        <taxon>Dikarya</taxon>
        <taxon>Ascomycota</taxon>
        <taxon>Saccharomycotina</taxon>
        <taxon>Saccharomycetes</taxon>
        <taxon>Saccharomycetales</taxon>
        <taxon>Saccharomycetaceae</taxon>
        <taxon>Kluyveromyces</taxon>
    </lineage>
</organism>
<dbReference type="Pfam" id="PF00730">
    <property type="entry name" value="HhH-GPD"/>
    <property type="match status" value="1"/>
</dbReference>
<keyword evidence="8" id="KW-0496">Mitochondrion</keyword>
<evidence type="ECO:0000256" key="9">
    <source>
        <dbReference type="SAM" id="MobiDB-lite"/>
    </source>
</evidence>
<feature type="domain" description="HhH-GPD" evidence="10">
    <location>
        <begin position="143"/>
        <end position="303"/>
    </location>
</feature>
<comment type="function">
    <text evidence="8">Bifunctional DNA N-glycosylase with associated apurinic/apyrimidinic (AP) lyase function that catalyzes the first step in base excision repair (BER), the primary repair pathway for the repair of oxidative DNA damage. The DNA N-glycosylase activity releases the damaged DNA base from DNA by cleaving the N-glycosidic bond, leaving an AP site. The AP lyase activity cleaves the phosphodiester bond 3' to the AP site by a beta-elimination. Primarily recognizes and repairs oxidative base damage of pyrimidines.</text>
</comment>
<dbReference type="SUPFAM" id="SSF48150">
    <property type="entry name" value="DNA-glycosylase"/>
    <property type="match status" value="1"/>
</dbReference>
<comment type="caution">
    <text evidence="8">Lacks conserved residue(s) required for the propagation of feature annotation.</text>
</comment>
<dbReference type="OMA" id="RGKRCDL"/>
<dbReference type="GO" id="GO:0140078">
    <property type="term" value="F:class I DNA-(apurinic or apyrimidinic site) endonuclease activity"/>
    <property type="evidence" value="ECO:0007669"/>
    <property type="project" value="UniProtKB-EC"/>
</dbReference>
<dbReference type="GO" id="GO:0006285">
    <property type="term" value="P:base-excision repair, AP site formation"/>
    <property type="evidence" value="ECO:0007669"/>
    <property type="project" value="UniProtKB-UniRule"/>
</dbReference>
<evidence type="ECO:0000256" key="5">
    <source>
        <dbReference type="ARBA" id="ARBA00023239"/>
    </source>
</evidence>
<name>Q6CKW0_KLULA</name>
<evidence type="ECO:0000256" key="8">
    <source>
        <dbReference type="HAMAP-Rule" id="MF_03183"/>
    </source>
</evidence>
<evidence type="ECO:0000256" key="7">
    <source>
        <dbReference type="ARBA" id="ARBA00044632"/>
    </source>
</evidence>
<comment type="catalytic activity">
    <reaction evidence="7 8">
        <text>2'-deoxyribonucleotide-(2'-deoxyribose 5'-phosphate)-2'-deoxyribonucleotide-DNA = a 3'-end 2'-deoxyribonucleotide-(2,3-dehydro-2,3-deoxyribose 5'-phosphate)-DNA + a 5'-end 5'-phospho-2'-deoxyribonucleoside-DNA + H(+)</text>
        <dbReference type="Rhea" id="RHEA:66592"/>
        <dbReference type="Rhea" id="RHEA-COMP:13180"/>
        <dbReference type="Rhea" id="RHEA-COMP:16897"/>
        <dbReference type="Rhea" id="RHEA-COMP:17067"/>
        <dbReference type="ChEBI" id="CHEBI:15378"/>
        <dbReference type="ChEBI" id="CHEBI:136412"/>
        <dbReference type="ChEBI" id="CHEBI:157695"/>
        <dbReference type="ChEBI" id="CHEBI:167181"/>
        <dbReference type="EC" id="4.2.99.18"/>
    </reaction>
</comment>
<comment type="similarity">
    <text evidence="1 8">Belongs to the Nth/MutY family.</text>
</comment>
<keyword evidence="12" id="KW-1185">Reference proteome</keyword>
<dbReference type="PaxDb" id="284590-Q6CKW0"/>
<dbReference type="EC" id="4.2.99.18" evidence="8"/>
<dbReference type="GeneID" id="2895057"/>
<evidence type="ECO:0000256" key="2">
    <source>
        <dbReference type="ARBA" id="ARBA00022763"/>
    </source>
</evidence>
<dbReference type="GO" id="GO:0000703">
    <property type="term" value="F:oxidized pyrimidine nucleobase lesion DNA N-glycosylase activity"/>
    <property type="evidence" value="ECO:0007669"/>
    <property type="project" value="UniProtKB-UniRule"/>
</dbReference>
<dbReference type="AlphaFoldDB" id="Q6CKW0"/>
<evidence type="ECO:0000259" key="10">
    <source>
        <dbReference type="SMART" id="SM00478"/>
    </source>
</evidence>
<protein>
    <recommendedName>
        <fullName evidence="8">Endonuclease III homolog</fullName>
        <ecNumber evidence="8">3.2.2.-</ecNumber>
        <ecNumber evidence="8">4.2.99.18</ecNumber>
    </recommendedName>
    <alternativeName>
        <fullName evidence="8">Bifunctional DNA N-glycosylase/DNA-(apurinic or apyrimidinic site) lyase</fullName>
        <shortName evidence="8">DNA glycosylase/AP lyase</shortName>
    </alternativeName>
</protein>
<dbReference type="STRING" id="284590.Q6CKW0"/>
<dbReference type="CDD" id="cd00056">
    <property type="entry name" value="ENDO3c"/>
    <property type="match status" value="1"/>
</dbReference>
<keyword evidence="6 8" id="KW-0326">Glycosidase</keyword>
<dbReference type="Gene3D" id="1.10.340.30">
    <property type="entry name" value="Hypothetical protein, domain 2"/>
    <property type="match status" value="1"/>
</dbReference>
<evidence type="ECO:0000256" key="6">
    <source>
        <dbReference type="ARBA" id="ARBA00023295"/>
    </source>
</evidence>
<dbReference type="PANTHER" id="PTHR43286:SF1">
    <property type="entry name" value="ENDONUCLEASE III-LIKE PROTEIN 1"/>
    <property type="match status" value="1"/>
</dbReference>
<keyword evidence="8" id="KW-0539">Nucleus</keyword>
<dbReference type="eggNOG" id="KOG1921">
    <property type="taxonomic scope" value="Eukaryota"/>
</dbReference>
<dbReference type="FunCoup" id="Q6CKW0">
    <property type="interactions" value="371"/>
</dbReference>
<evidence type="ECO:0000256" key="3">
    <source>
        <dbReference type="ARBA" id="ARBA00022801"/>
    </source>
</evidence>
<sequence>MTRAKRPRVNVEVELETVSKYFKKEPEDQVVVKVEGNHDIKTDPEIEAIKTMGTDEYFKYVQKFTNDDISLNRKLQIEDNPNMPSNFVSIYSKVRFMRSMIKTPVDNVGCAMLPITINGVFGISKSNMQPKNYRLQLLVSLMLSSQTKDEVNAKAMHNIMEYCMEELGDPEGITLGSLLKIEEKILDKEIYSVGFHTRKASYIKKAAVMLRDQFDGDVPTTIEGFMSLPGVGPKMGYLALQKSWAKIDGIGVDVHVDRLAKMWKWVDPKVCKTPEHTRKQLESWLPRSLWYEINPVLVGFGQVLCMPRSKRCELCLVNDICPGVDKKLLKLVGLELEDTVKNSNRGDYTEWINYLRKERAAELSQNEIDDVDRSAETTSTESNTEVKTEDN</sequence>
<dbReference type="InterPro" id="IPR011257">
    <property type="entry name" value="DNA_glycosylase"/>
</dbReference>
<feature type="active site" description="Nucleophile; for N-glycosylase activity" evidence="8">
    <location>
        <position position="242"/>
    </location>
</feature>
<dbReference type="Proteomes" id="UP000000598">
    <property type="component" value="Chromosome F"/>
</dbReference>
<keyword evidence="2 8" id="KW-0227">DNA damage</keyword>
<gene>
    <name evidence="8" type="primary">NTG1</name>
    <name evidence="11" type="ORF">KLLA0_F07711g</name>
</gene>
<dbReference type="GO" id="GO:0005634">
    <property type="term" value="C:nucleus"/>
    <property type="evidence" value="ECO:0007669"/>
    <property type="project" value="UniProtKB-SubCell"/>
</dbReference>
<evidence type="ECO:0000313" key="12">
    <source>
        <dbReference type="Proteomes" id="UP000000598"/>
    </source>
</evidence>
<keyword evidence="5 8" id="KW-0456">Lyase</keyword>
<dbReference type="GO" id="GO:0003677">
    <property type="term" value="F:DNA binding"/>
    <property type="evidence" value="ECO:0007669"/>
    <property type="project" value="UniProtKB-UniRule"/>
</dbReference>
<dbReference type="InterPro" id="IPR023170">
    <property type="entry name" value="HhH_base_excis_C"/>
</dbReference>
<dbReference type="SMART" id="SM00478">
    <property type="entry name" value="ENDO3c"/>
    <property type="match status" value="1"/>
</dbReference>
<evidence type="ECO:0000256" key="4">
    <source>
        <dbReference type="ARBA" id="ARBA00023204"/>
    </source>
</evidence>
<dbReference type="InterPro" id="IPR030841">
    <property type="entry name" value="NTH1"/>
</dbReference>
<dbReference type="KEGG" id="kla:KLLA0_F07711g"/>
<dbReference type="RefSeq" id="XP_455429.1">
    <property type="nucleotide sequence ID" value="XM_455429.1"/>
</dbReference>
<dbReference type="EC" id="3.2.2.-" evidence="8"/>
<dbReference type="FunFam" id="1.10.340.30:FF:000001">
    <property type="entry name" value="Endonuclease III"/>
    <property type="match status" value="1"/>
</dbReference>
<dbReference type="InterPro" id="IPR003265">
    <property type="entry name" value="HhH-GPD_domain"/>
</dbReference>
<dbReference type="Gene3D" id="1.10.1670.10">
    <property type="entry name" value="Helix-hairpin-Helix base-excision DNA repair enzymes (C-terminal)"/>
    <property type="match status" value="1"/>
</dbReference>
<feature type="region of interest" description="Disordered" evidence="9">
    <location>
        <begin position="366"/>
        <end position="391"/>
    </location>
</feature>
<dbReference type="HOGENOM" id="CLU_012862_4_3_1"/>
<keyword evidence="4 8" id="KW-0234">DNA repair</keyword>
<dbReference type="HAMAP" id="MF_03183">
    <property type="entry name" value="Endonuclease_III_Nth"/>
    <property type="match status" value="1"/>
</dbReference>
<reference evidence="11 12" key="1">
    <citation type="journal article" date="2004" name="Nature">
        <title>Genome evolution in yeasts.</title>
        <authorList>
            <consortium name="Genolevures"/>
            <person name="Dujon B."/>
            <person name="Sherman D."/>
            <person name="Fischer G."/>
            <person name="Durrens P."/>
            <person name="Casaregola S."/>
            <person name="Lafontaine I."/>
            <person name="de Montigny J."/>
            <person name="Marck C."/>
            <person name="Neuveglise C."/>
            <person name="Talla E."/>
            <person name="Goffard N."/>
            <person name="Frangeul L."/>
            <person name="Aigle M."/>
            <person name="Anthouard V."/>
            <person name="Babour A."/>
            <person name="Barbe V."/>
            <person name="Barnay S."/>
            <person name="Blanchin S."/>
            <person name="Beckerich J.M."/>
            <person name="Beyne E."/>
            <person name="Bleykasten C."/>
            <person name="Boisrame A."/>
            <person name="Boyer J."/>
            <person name="Cattolico L."/>
            <person name="Confanioleri F."/>
            <person name="de Daruvar A."/>
            <person name="Despons L."/>
            <person name="Fabre E."/>
            <person name="Fairhead C."/>
            <person name="Ferry-Dumazet H."/>
            <person name="Groppi A."/>
            <person name="Hantraye F."/>
            <person name="Hennequin C."/>
            <person name="Jauniaux N."/>
            <person name="Joyet P."/>
            <person name="Kachouri R."/>
            <person name="Kerrest A."/>
            <person name="Koszul R."/>
            <person name="Lemaire M."/>
            <person name="Lesur I."/>
            <person name="Ma L."/>
            <person name="Muller H."/>
            <person name="Nicaud J.M."/>
            <person name="Nikolski M."/>
            <person name="Oztas S."/>
            <person name="Ozier-Kalogeropoulos O."/>
            <person name="Pellenz S."/>
            <person name="Potier S."/>
            <person name="Richard G.F."/>
            <person name="Straub M.L."/>
            <person name="Suleau A."/>
            <person name="Swennene D."/>
            <person name="Tekaia F."/>
            <person name="Wesolowski-Louvel M."/>
            <person name="Westhof E."/>
            <person name="Wirth B."/>
            <person name="Zeniou-Meyer M."/>
            <person name="Zivanovic I."/>
            <person name="Bolotin-Fukuhara M."/>
            <person name="Thierry A."/>
            <person name="Bouchier C."/>
            <person name="Caudron B."/>
            <person name="Scarpelli C."/>
            <person name="Gaillardin C."/>
            <person name="Weissenbach J."/>
            <person name="Wincker P."/>
            <person name="Souciet J.L."/>
        </authorList>
    </citation>
    <scope>NUCLEOTIDE SEQUENCE [LARGE SCALE GENOMIC DNA]</scope>
    <source>
        <strain evidence="12">ATCC 8585 / CBS 2359 / DSM 70799 / NBRC 1267 / NRRL Y-1140 / WM37</strain>
    </source>
</reference>
<dbReference type="GO" id="GO:0006289">
    <property type="term" value="P:nucleotide-excision repair"/>
    <property type="evidence" value="ECO:0007669"/>
    <property type="project" value="TreeGrafter"/>
</dbReference>
<dbReference type="GO" id="GO:0005739">
    <property type="term" value="C:mitochondrion"/>
    <property type="evidence" value="ECO:0007669"/>
    <property type="project" value="UniProtKB-SubCell"/>
</dbReference>
<dbReference type="EMBL" id="CR382126">
    <property type="protein sequence ID" value="CAG98137.1"/>
    <property type="molecule type" value="Genomic_DNA"/>
</dbReference>
<dbReference type="InParanoid" id="Q6CKW0"/>
<keyword evidence="3 8" id="KW-0378">Hydrolase</keyword>
<evidence type="ECO:0000313" key="11">
    <source>
        <dbReference type="EMBL" id="CAG98137.1"/>
    </source>
</evidence>